<organism evidence="12 13">
    <name type="scientific">Histidinibacterium lentulum</name>
    <dbReference type="NCBI Taxonomy" id="2480588"/>
    <lineage>
        <taxon>Bacteria</taxon>
        <taxon>Pseudomonadati</taxon>
        <taxon>Pseudomonadota</taxon>
        <taxon>Alphaproteobacteria</taxon>
        <taxon>Rhodobacterales</taxon>
        <taxon>Paracoccaceae</taxon>
        <taxon>Histidinibacterium</taxon>
    </lineage>
</organism>
<comment type="function">
    <text evidence="9">Part of the ABC transporter complex LsrABCD involved in autoinducer 2 (AI-2) import. Probably responsible for the translocation of the substrate across the membrane.</text>
</comment>
<comment type="subcellular location">
    <subcellularLocation>
        <location evidence="1">Cell membrane</location>
        <topology evidence="1">Multi-pass membrane protein</topology>
    </subcellularLocation>
</comment>
<dbReference type="GO" id="GO:0005886">
    <property type="term" value="C:plasma membrane"/>
    <property type="evidence" value="ECO:0007669"/>
    <property type="project" value="UniProtKB-SubCell"/>
</dbReference>
<proteinExistence type="predicted"/>
<evidence type="ECO:0000256" key="8">
    <source>
        <dbReference type="ARBA" id="ARBA00023136"/>
    </source>
</evidence>
<evidence type="ECO:0000256" key="10">
    <source>
        <dbReference type="ARBA" id="ARBA00039381"/>
    </source>
</evidence>
<evidence type="ECO:0000256" key="9">
    <source>
        <dbReference type="ARBA" id="ARBA00025439"/>
    </source>
</evidence>
<feature type="transmembrane region" description="Helical" evidence="11">
    <location>
        <begin position="283"/>
        <end position="306"/>
    </location>
</feature>
<gene>
    <name evidence="12" type="ORF">EAT49_18960</name>
</gene>
<keyword evidence="4" id="KW-1003">Cell membrane</keyword>
<evidence type="ECO:0000256" key="3">
    <source>
        <dbReference type="ARBA" id="ARBA00022448"/>
    </source>
</evidence>
<evidence type="ECO:0000313" key="12">
    <source>
        <dbReference type="EMBL" id="ROT96317.1"/>
    </source>
</evidence>
<evidence type="ECO:0000256" key="1">
    <source>
        <dbReference type="ARBA" id="ARBA00004651"/>
    </source>
</evidence>
<feature type="transmembrane region" description="Helical" evidence="11">
    <location>
        <begin position="67"/>
        <end position="84"/>
    </location>
</feature>
<feature type="transmembrane region" description="Helical" evidence="11">
    <location>
        <begin position="12"/>
        <end position="34"/>
    </location>
</feature>
<dbReference type="PANTHER" id="PTHR32196:SF71">
    <property type="entry name" value="AUTOINDUCER 2 IMPORT SYSTEM PERMEASE PROTEIN LSRD"/>
    <property type="match status" value="1"/>
</dbReference>
<name>A0A3N2QM96_9RHOB</name>
<dbReference type="AlphaFoldDB" id="A0A3N2QM96"/>
<keyword evidence="7 11" id="KW-1133">Transmembrane helix</keyword>
<dbReference type="Proteomes" id="UP000268016">
    <property type="component" value="Unassembled WGS sequence"/>
</dbReference>
<feature type="transmembrane region" description="Helical" evidence="11">
    <location>
        <begin position="119"/>
        <end position="138"/>
    </location>
</feature>
<feature type="transmembrane region" description="Helical" evidence="11">
    <location>
        <begin position="40"/>
        <end position="60"/>
    </location>
</feature>
<keyword evidence="8 11" id="KW-0472">Membrane</keyword>
<evidence type="ECO:0000256" key="7">
    <source>
        <dbReference type="ARBA" id="ARBA00022989"/>
    </source>
</evidence>
<keyword evidence="3" id="KW-0813">Transport</keyword>
<feature type="transmembrane region" description="Helical" evidence="11">
    <location>
        <begin position="90"/>
        <end position="112"/>
    </location>
</feature>
<evidence type="ECO:0000256" key="2">
    <source>
        <dbReference type="ARBA" id="ARBA00011262"/>
    </source>
</evidence>
<feature type="transmembrane region" description="Helical" evidence="11">
    <location>
        <begin position="212"/>
        <end position="230"/>
    </location>
</feature>
<dbReference type="OrthoDB" id="5422926at2"/>
<dbReference type="GO" id="GO:0022857">
    <property type="term" value="F:transmembrane transporter activity"/>
    <property type="evidence" value="ECO:0007669"/>
    <property type="project" value="InterPro"/>
</dbReference>
<sequence length="320" mass="33960">MRAMLARLQSWEGFLTCVVIFVILYNTALTPQFMTMGNQINLFQLSIEKVIVAVAMTFVIVNAEIDLSVGSMMGLAACAFGWLVQQGVPAGAAIPLVLLIGAAGGAFNAYFITRVGLPSLVVTLATLIGFRGLARVLVEDRGITDFPDWFDRLGQQGLIGPFPLSLIVFALLIVAGHVLLAHTGFGRRTYVIGTNREVAEYAGIDTARHKQILFVASGTIAALAGLLYAARVGAVRGDVAFGFELDIITIVLLGGVSIFGGVGTMIGTALSILLVLNLRNGMALMNITGHIQTGVIGVLLIASVIVPRLSLRRRRQEAAP</sequence>
<reference evidence="12 13" key="1">
    <citation type="submission" date="2018-10" db="EMBL/GenBank/DDBJ databases">
        <title>Histidinibacterium lentulum gen. nov., sp. nov., a marine bacterium from the culture broth of Picochlorum sp. 122.</title>
        <authorList>
            <person name="Wang G."/>
        </authorList>
    </citation>
    <scope>NUCLEOTIDE SEQUENCE [LARGE SCALE GENOMIC DNA]</scope>
    <source>
        <strain evidence="12 13">B17</strain>
    </source>
</reference>
<feature type="transmembrane region" description="Helical" evidence="11">
    <location>
        <begin position="250"/>
        <end position="276"/>
    </location>
</feature>
<evidence type="ECO:0000256" key="11">
    <source>
        <dbReference type="SAM" id="Phobius"/>
    </source>
</evidence>
<feature type="transmembrane region" description="Helical" evidence="11">
    <location>
        <begin position="158"/>
        <end position="180"/>
    </location>
</feature>
<protein>
    <recommendedName>
        <fullName evidence="10">Autoinducer 2 import system permease protein LsrD</fullName>
    </recommendedName>
</protein>
<dbReference type="CDD" id="cd06579">
    <property type="entry name" value="TM_PBP1_transp_AraH_like"/>
    <property type="match status" value="1"/>
</dbReference>
<dbReference type="EMBL" id="RDRB01000012">
    <property type="protein sequence ID" value="ROT96317.1"/>
    <property type="molecule type" value="Genomic_DNA"/>
</dbReference>
<comment type="caution">
    <text evidence="12">The sequence shown here is derived from an EMBL/GenBank/DDBJ whole genome shotgun (WGS) entry which is preliminary data.</text>
</comment>
<keyword evidence="6 11" id="KW-0812">Transmembrane</keyword>
<evidence type="ECO:0000256" key="6">
    <source>
        <dbReference type="ARBA" id="ARBA00022692"/>
    </source>
</evidence>
<evidence type="ECO:0000256" key="5">
    <source>
        <dbReference type="ARBA" id="ARBA00022519"/>
    </source>
</evidence>
<dbReference type="PANTHER" id="PTHR32196">
    <property type="entry name" value="ABC TRANSPORTER PERMEASE PROTEIN YPHD-RELATED-RELATED"/>
    <property type="match status" value="1"/>
</dbReference>
<dbReference type="Pfam" id="PF02653">
    <property type="entry name" value="BPD_transp_2"/>
    <property type="match status" value="1"/>
</dbReference>
<keyword evidence="5" id="KW-0997">Cell inner membrane</keyword>
<keyword evidence="13" id="KW-1185">Reference proteome</keyword>
<dbReference type="InterPro" id="IPR001851">
    <property type="entry name" value="ABC_transp_permease"/>
</dbReference>
<accession>A0A3N2QM96</accession>
<comment type="subunit">
    <text evidence="2">The complex is composed of two ATP-binding proteins (LsrA), two transmembrane proteins (LsrC and LsrD) and a solute-binding protein (LsrB).</text>
</comment>
<evidence type="ECO:0000313" key="13">
    <source>
        <dbReference type="Proteomes" id="UP000268016"/>
    </source>
</evidence>
<dbReference type="RefSeq" id="WP_123643889.1">
    <property type="nucleotide sequence ID" value="NZ_ML119092.1"/>
</dbReference>
<evidence type="ECO:0000256" key="4">
    <source>
        <dbReference type="ARBA" id="ARBA00022475"/>
    </source>
</evidence>